<dbReference type="Proteomes" id="UP000008744">
    <property type="component" value="Unassembled WGS sequence"/>
</dbReference>
<proteinExistence type="predicted"/>
<gene>
    <name evidence="1" type="primary">Dper\GL25298</name>
    <name evidence="1" type="ORF">Dper_GL25298</name>
</gene>
<protein>
    <submittedName>
        <fullName evidence="1">GL25298</fullName>
    </submittedName>
</protein>
<dbReference type="EMBL" id="CH479191">
    <property type="protein sequence ID" value="EDW26123.1"/>
    <property type="molecule type" value="Genomic_DNA"/>
</dbReference>
<evidence type="ECO:0000313" key="1">
    <source>
        <dbReference type="EMBL" id="EDW26123.1"/>
    </source>
</evidence>
<dbReference type="AlphaFoldDB" id="B4GU40"/>
<sequence>MERLAIIGLATVVTVPLIYALKKHLQSSELAQEEEEEEEDLDLENVEMPEYEAMELARFISIVCAALVVKRLYSREIFYKIMIIFLERMQPLQ</sequence>
<evidence type="ECO:0000313" key="2">
    <source>
        <dbReference type="Proteomes" id="UP000008744"/>
    </source>
</evidence>
<dbReference type="HOGENOM" id="CLU_2401972_0_0_1"/>
<organism evidence="2">
    <name type="scientific">Drosophila persimilis</name>
    <name type="common">Fruit fly</name>
    <dbReference type="NCBI Taxonomy" id="7234"/>
    <lineage>
        <taxon>Eukaryota</taxon>
        <taxon>Metazoa</taxon>
        <taxon>Ecdysozoa</taxon>
        <taxon>Arthropoda</taxon>
        <taxon>Hexapoda</taxon>
        <taxon>Insecta</taxon>
        <taxon>Pterygota</taxon>
        <taxon>Neoptera</taxon>
        <taxon>Endopterygota</taxon>
        <taxon>Diptera</taxon>
        <taxon>Brachycera</taxon>
        <taxon>Muscomorpha</taxon>
        <taxon>Ephydroidea</taxon>
        <taxon>Drosophilidae</taxon>
        <taxon>Drosophila</taxon>
        <taxon>Sophophora</taxon>
    </lineage>
</organism>
<name>B4GU40_DROPE</name>
<reference evidence="1 2" key="1">
    <citation type="journal article" date="2007" name="Nature">
        <title>Evolution of genes and genomes on the Drosophila phylogeny.</title>
        <authorList>
            <consortium name="Drosophila 12 Genomes Consortium"/>
            <person name="Clark A.G."/>
            <person name="Eisen M.B."/>
            <person name="Smith D.R."/>
            <person name="Bergman C.M."/>
            <person name="Oliver B."/>
            <person name="Markow T.A."/>
            <person name="Kaufman T.C."/>
            <person name="Kellis M."/>
            <person name="Gelbart W."/>
            <person name="Iyer V.N."/>
            <person name="Pollard D.A."/>
            <person name="Sackton T.B."/>
            <person name="Larracuente A.M."/>
            <person name="Singh N.D."/>
            <person name="Abad J.P."/>
            <person name="Abt D.N."/>
            <person name="Adryan B."/>
            <person name="Aguade M."/>
            <person name="Akashi H."/>
            <person name="Anderson W.W."/>
            <person name="Aquadro C.F."/>
            <person name="Ardell D.H."/>
            <person name="Arguello R."/>
            <person name="Artieri C.G."/>
            <person name="Barbash D.A."/>
            <person name="Barker D."/>
            <person name="Barsanti P."/>
            <person name="Batterham P."/>
            <person name="Batzoglou S."/>
            <person name="Begun D."/>
            <person name="Bhutkar A."/>
            <person name="Blanco E."/>
            <person name="Bosak S.A."/>
            <person name="Bradley R.K."/>
            <person name="Brand A.D."/>
            <person name="Brent M.R."/>
            <person name="Brooks A.N."/>
            <person name="Brown R.H."/>
            <person name="Butlin R.K."/>
            <person name="Caggese C."/>
            <person name="Calvi B.R."/>
            <person name="Bernardo de Carvalho A."/>
            <person name="Caspi A."/>
            <person name="Castrezana S."/>
            <person name="Celniker S.E."/>
            <person name="Chang J.L."/>
            <person name="Chapple C."/>
            <person name="Chatterji S."/>
            <person name="Chinwalla A."/>
            <person name="Civetta A."/>
            <person name="Clifton S.W."/>
            <person name="Comeron J.M."/>
            <person name="Costello J.C."/>
            <person name="Coyne J.A."/>
            <person name="Daub J."/>
            <person name="David R.G."/>
            <person name="Delcher A.L."/>
            <person name="Delehaunty K."/>
            <person name="Do C.B."/>
            <person name="Ebling H."/>
            <person name="Edwards K."/>
            <person name="Eickbush T."/>
            <person name="Evans J.D."/>
            <person name="Filipski A."/>
            <person name="Findeiss S."/>
            <person name="Freyhult E."/>
            <person name="Fulton L."/>
            <person name="Fulton R."/>
            <person name="Garcia A.C."/>
            <person name="Gardiner A."/>
            <person name="Garfield D.A."/>
            <person name="Garvin B.E."/>
            <person name="Gibson G."/>
            <person name="Gilbert D."/>
            <person name="Gnerre S."/>
            <person name="Godfrey J."/>
            <person name="Good R."/>
            <person name="Gotea V."/>
            <person name="Gravely B."/>
            <person name="Greenberg A.J."/>
            <person name="Griffiths-Jones S."/>
            <person name="Gross S."/>
            <person name="Guigo R."/>
            <person name="Gustafson E.A."/>
            <person name="Haerty W."/>
            <person name="Hahn M.W."/>
            <person name="Halligan D.L."/>
            <person name="Halpern A.L."/>
            <person name="Halter G.M."/>
            <person name="Han M.V."/>
            <person name="Heger A."/>
            <person name="Hillier L."/>
            <person name="Hinrichs A.S."/>
            <person name="Holmes I."/>
            <person name="Hoskins R.A."/>
            <person name="Hubisz M.J."/>
            <person name="Hultmark D."/>
            <person name="Huntley M.A."/>
            <person name="Jaffe D.B."/>
            <person name="Jagadeeshan S."/>
            <person name="Jeck W.R."/>
            <person name="Johnson J."/>
            <person name="Jones C.D."/>
            <person name="Jordan W.C."/>
            <person name="Karpen G.H."/>
            <person name="Kataoka E."/>
            <person name="Keightley P.D."/>
            <person name="Kheradpour P."/>
            <person name="Kirkness E.F."/>
            <person name="Koerich L.B."/>
            <person name="Kristiansen K."/>
            <person name="Kudrna D."/>
            <person name="Kulathinal R.J."/>
            <person name="Kumar S."/>
            <person name="Kwok R."/>
            <person name="Lander E."/>
            <person name="Langley C.H."/>
            <person name="Lapoint R."/>
            <person name="Lazzaro B.P."/>
            <person name="Lee S.J."/>
            <person name="Levesque L."/>
            <person name="Li R."/>
            <person name="Lin C.F."/>
            <person name="Lin M.F."/>
            <person name="Lindblad-Toh K."/>
            <person name="Llopart A."/>
            <person name="Long M."/>
            <person name="Low L."/>
            <person name="Lozovsky E."/>
            <person name="Lu J."/>
            <person name="Luo M."/>
            <person name="Machado C.A."/>
            <person name="Makalowski W."/>
            <person name="Marzo M."/>
            <person name="Matsuda M."/>
            <person name="Matzkin L."/>
            <person name="McAllister B."/>
            <person name="McBride C.S."/>
            <person name="McKernan B."/>
            <person name="McKernan K."/>
            <person name="Mendez-Lago M."/>
            <person name="Minx P."/>
            <person name="Mollenhauer M.U."/>
            <person name="Montooth K."/>
            <person name="Mount S.M."/>
            <person name="Mu X."/>
            <person name="Myers E."/>
            <person name="Negre B."/>
            <person name="Newfeld S."/>
            <person name="Nielsen R."/>
            <person name="Noor M.A."/>
            <person name="O'Grady P."/>
            <person name="Pachter L."/>
            <person name="Papaceit M."/>
            <person name="Parisi M.J."/>
            <person name="Parisi M."/>
            <person name="Parts L."/>
            <person name="Pedersen J.S."/>
            <person name="Pesole G."/>
            <person name="Phillippy A.M."/>
            <person name="Ponting C.P."/>
            <person name="Pop M."/>
            <person name="Porcelli D."/>
            <person name="Powell J.R."/>
            <person name="Prohaska S."/>
            <person name="Pruitt K."/>
            <person name="Puig M."/>
            <person name="Quesneville H."/>
            <person name="Ram K.R."/>
            <person name="Rand D."/>
            <person name="Rasmussen M.D."/>
            <person name="Reed L.K."/>
            <person name="Reenan R."/>
            <person name="Reily A."/>
            <person name="Remington K.A."/>
            <person name="Rieger T.T."/>
            <person name="Ritchie M.G."/>
            <person name="Robin C."/>
            <person name="Rogers Y.H."/>
            <person name="Rohde C."/>
            <person name="Rozas J."/>
            <person name="Rubenfield M.J."/>
            <person name="Ruiz A."/>
            <person name="Russo S."/>
            <person name="Salzberg S.L."/>
            <person name="Sanchez-Gracia A."/>
            <person name="Saranga D.J."/>
            <person name="Sato H."/>
            <person name="Schaeffer S.W."/>
            <person name="Schatz M.C."/>
            <person name="Schlenke T."/>
            <person name="Schwartz R."/>
            <person name="Segarra C."/>
            <person name="Singh R.S."/>
            <person name="Sirot L."/>
            <person name="Sirota M."/>
            <person name="Sisneros N.B."/>
            <person name="Smith C.D."/>
            <person name="Smith T.F."/>
            <person name="Spieth J."/>
            <person name="Stage D.E."/>
            <person name="Stark A."/>
            <person name="Stephan W."/>
            <person name="Strausberg R.L."/>
            <person name="Strempel S."/>
            <person name="Sturgill D."/>
            <person name="Sutton G."/>
            <person name="Sutton G.G."/>
            <person name="Tao W."/>
            <person name="Teichmann S."/>
            <person name="Tobari Y.N."/>
            <person name="Tomimura Y."/>
            <person name="Tsolas J.M."/>
            <person name="Valente V.L."/>
            <person name="Venter E."/>
            <person name="Venter J.C."/>
            <person name="Vicario S."/>
            <person name="Vieira F.G."/>
            <person name="Vilella A.J."/>
            <person name="Villasante A."/>
            <person name="Walenz B."/>
            <person name="Wang J."/>
            <person name="Wasserman M."/>
            <person name="Watts T."/>
            <person name="Wilson D."/>
            <person name="Wilson R.K."/>
            <person name="Wing R.A."/>
            <person name="Wolfner M.F."/>
            <person name="Wong A."/>
            <person name="Wong G.K."/>
            <person name="Wu C.I."/>
            <person name="Wu G."/>
            <person name="Yamamoto D."/>
            <person name="Yang H.P."/>
            <person name="Yang S.P."/>
            <person name="Yorke J.A."/>
            <person name="Yoshida K."/>
            <person name="Zdobnov E."/>
            <person name="Zhang P."/>
            <person name="Zhang Y."/>
            <person name="Zimin A.V."/>
            <person name="Baldwin J."/>
            <person name="Abdouelleil A."/>
            <person name="Abdulkadir J."/>
            <person name="Abebe A."/>
            <person name="Abera B."/>
            <person name="Abreu J."/>
            <person name="Acer S.C."/>
            <person name="Aftuck L."/>
            <person name="Alexander A."/>
            <person name="An P."/>
            <person name="Anderson E."/>
            <person name="Anderson S."/>
            <person name="Arachi H."/>
            <person name="Azer M."/>
            <person name="Bachantsang P."/>
            <person name="Barry A."/>
            <person name="Bayul T."/>
            <person name="Berlin A."/>
            <person name="Bessette D."/>
            <person name="Bloom T."/>
            <person name="Blye J."/>
            <person name="Boguslavskiy L."/>
            <person name="Bonnet C."/>
            <person name="Boukhgalter B."/>
            <person name="Bourzgui I."/>
            <person name="Brown A."/>
            <person name="Cahill P."/>
            <person name="Channer S."/>
            <person name="Cheshatsang Y."/>
            <person name="Chuda L."/>
            <person name="Citroen M."/>
            <person name="Collymore A."/>
            <person name="Cooke P."/>
            <person name="Costello M."/>
            <person name="D'Aco K."/>
            <person name="Daza R."/>
            <person name="De Haan G."/>
            <person name="DeGray S."/>
            <person name="DeMaso C."/>
            <person name="Dhargay N."/>
            <person name="Dooley K."/>
            <person name="Dooley E."/>
            <person name="Doricent M."/>
            <person name="Dorje P."/>
            <person name="Dorjee K."/>
            <person name="Dupes A."/>
            <person name="Elong R."/>
            <person name="Falk J."/>
            <person name="Farina A."/>
            <person name="Faro S."/>
            <person name="Ferguson D."/>
            <person name="Fisher S."/>
            <person name="Foley C.D."/>
            <person name="Franke A."/>
            <person name="Friedrich D."/>
            <person name="Gadbois L."/>
            <person name="Gearin G."/>
            <person name="Gearin C.R."/>
            <person name="Giannoukos G."/>
            <person name="Goode T."/>
            <person name="Graham J."/>
            <person name="Grandbois E."/>
            <person name="Grewal S."/>
            <person name="Gyaltsen K."/>
            <person name="Hafez N."/>
            <person name="Hagos B."/>
            <person name="Hall J."/>
            <person name="Henson C."/>
            <person name="Hollinger A."/>
            <person name="Honan T."/>
            <person name="Huard M.D."/>
            <person name="Hughes L."/>
            <person name="Hurhula B."/>
            <person name="Husby M.E."/>
            <person name="Kamat A."/>
            <person name="Kanga B."/>
            <person name="Kashin S."/>
            <person name="Khazanovich D."/>
            <person name="Kisner P."/>
            <person name="Lance K."/>
            <person name="Lara M."/>
            <person name="Lee W."/>
            <person name="Lennon N."/>
            <person name="Letendre F."/>
            <person name="LeVine R."/>
            <person name="Lipovsky A."/>
            <person name="Liu X."/>
            <person name="Liu J."/>
            <person name="Liu S."/>
            <person name="Lokyitsang T."/>
            <person name="Lokyitsang Y."/>
            <person name="Lubonja R."/>
            <person name="Lui A."/>
            <person name="MacDonald P."/>
            <person name="Magnisalis V."/>
            <person name="Maru K."/>
            <person name="Matthews C."/>
            <person name="McCusker W."/>
            <person name="McDonough S."/>
            <person name="Mehta T."/>
            <person name="Meldrim J."/>
            <person name="Meneus L."/>
            <person name="Mihai O."/>
            <person name="Mihalev A."/>
            <person name="Mihova T."/>
            <person name="Mittelman R."/>
            <person name="Mlenga V."/>
            <person name="Montmayeur A."/>
            <person name="Mulrain L."/>
            <person name="Navidi A."/>
            <person name="Naylor J."/>
            <person name="Negash T."/>
            <person name="Nguyen T."/>
            <person name="Nguyen N."/>
            <person name="Nicol R."/>
            <person name="Norbu C."/>
            <person name="Norbu N."/>
            <person name="Novod N."/>
            <person name="O'Neill B."/>
            <person name="Osman S."/>
            <person name="Markiewicz E."/>
            <person name="Oyono O.L."/>
            <person name="Patti C."/>
            <person name="Phunkhang P."/>
            <person name="Pierre F."/>
            <person name="Priest M."/>
            <person name="Raghuraman S."/>
            <person name="Rege F."/>
            <person name="Reyes R."/>
            <person name="Rise C."/>
            <person name="Rogov P."/>
            <person name="Ross K."/>
            <person name="Ryan E."/>
            <person name="Settipalli S."/>
            <person name="Shea T."/>
            <person name="Sherpa N."/>
            <person name="Shi L."/>
            <person name="Shih D."/>
            <person name="Sparrow T."/>
            <person name="Spaulding J."/>
            <person name="Stalker J."/>
            <person name="Stange-Thomann N."/>
            <person name="Stavropoulos S."/>
            <person name="Stone C."/>
            <person name="Strader C."/>
            <person name="Tesfaye S."/>
            <person name="Thomson T."/>
            <person name="Thoulutsang Y."/>
            <person name="Thoulutsang D."/>
            <person name="Topham K."/>
            <person name="Topping I."/>
            <person name="Tsamla T."/>
            <person name="Vassiliev H."/>
            <person name="Vo A."/>
            <person name="Wangchuk T."/>
            <person name="Wangdi T."/>
            <person name="Weiand M."/>
            <person name="Wilkinson J."/>
            <person name="Wilson A."/>
            <person name="Yadav S."/>
            <person name="Young G."/>
            <person name="Yu Q."/>
            <person name="Zembek L."/>
            <person name="Zhong D."/>
            <person name="Zimmer A."/>
            <person name="Zwirko Z."/>
            <person name="Jaffe D.B."/>
            <person name="Alvarez P."/>
            <person name="Brockman W."/>
            <person name="Butler J."/>
            <person name="Chin C."/>
            <person name="Gnerre S."/>
            <person name="Grabherr M."/>
            <person name="Kleber M."/>
            <person name="Mauceli E."/>
            <person name="MacCallum I."/>
        </authorList>
    </citation>
    <scope>NUCLEOTIDE SEQUENCE [LARGE SCALE GENOMIC DNA]</scope>
    <source>
        <strain evidence="2">MSH-3 / Tucson 14011-0111.49</strain>
    </source>
</reference>
<accession>B4GU40</accession>
<keyword evidence="2" id="KW-1185">Reference proteome</keyword>
<dbReference type="OMA" id="NVEMPEY"/>